<proteinExistence type="predicted"/>
<evidence type="ECO:0000313" key="3">
    <source>
        <dbReference type="Proteomes" id="UP001050975"/>
    </source>
</evidence>
<dbReference type="InterPro" id="IPR020945">
    <property type="entry name" value="DMSO/NO3_reduct_chaperone"/>
</dbReference>
<dbReference type="GO" id="GO:0051082">
    <property type="term" value="F:unfolded protein binding"/>
    <property type="evidence" value="ECO:0007669"/>
    <property type="project" value="InterPro"/>
</dbReference>
<dbReference type="Gene3D" id="1.10.3480.10">
    <property type="entry name" value="TorD-like"/>
    <property type="match status" value="1"/>
</dbReference>
<dbReference type="GO" id="GO:0051131">
    <property type="term" value="P:chaperone-mediated protein complex assembly"/>
    <property type="evidence" value="ECO:0007669"/>
    <property type="project" value="InterPro"/>
</dbReference>
<dbReference type="InterPro" id="IPR003765">
    <property type="entry name" value="NO3_reductase_chaperone_NarJ"/>
</dbReference>
<dbReference type="NCBIfam" id="TIGR00684">
    <property type="entry name" value="narJ"/>
    <property type="match status" value="1"/>
</dbReference>
<dbReference type="EMBL" id="BLAY01000002">
    <property type="protein sequence ID" value="GET35483.1"/>
    <property type="molecule type" value="Genomic_DNA"/>
</dbReference>
<dbReference type="Pfam" id="PF02613">
    <property type="entry name" value="Nitrate_red_del"/>
    <property type="match status" value="1"/>
</dbReference>
<gene>
    <name evidence="2" type="primary">narX_2</name>
    <name evidence="2" type="ORF">MiSe_02250</name>
</gene>
<dbReference type="GO" id="GO:0042128">
    <property type="term" value="P:nitrate assimilation"/>
    <property type="evidence" value="ECO:0007669"/>
    <property type="project" value="UniProtKB-KW"/>
</dbReference>
<protein>
    <submittedName>
        <fullName evidence="2">Nitrate reductase-like protein NarX</fullName>
    </submittedName>
</protein>
<accession>A0AAV3X018</accession>
<sequence length="184" mass="21012">MKTQIQQIYRLFSAIFTYPSPELPAEISECHRQLTTDYPEAAELINQFQTLANSTSIAHLEEIYTSTFDVNPVCFPYPGFHLFGENFNRADFLVKLQQKYQEHGFIAPPNELADHLSVMLEFLSTLEPDAVLGRELIEDCLVPALEKMNEGFKTDSPYATVVRSLLSFLQSSRQRNWVSTIISV</sequence>
<evidence type="ECO:0000313" key="2">
    <source>
        <dbReference type="EMBL" id="GET35483.1"/>
    </source>
</evidence>
<organism evidence="2 3">
    <name type="scientific">Microseira wollei NIES-4236</name>
    <dbReference type="NCBI Taxonomy" id="2530354"/>
    <lineage>
        <taxon>Bacteria</taxon>
        <taxon>Bacillati</taxon>
        <taxon>Cyanobacteriota</taxon>
        <taxon>Cyanophyceae</taxon>
        <taxon>Oscillatoriophycideae</taxon>
        <taxon>Aerosakkonematales</taxon>
        <taxon>Aerosakkonemataceae</taxon>
        <taxon>Microseira</taxon>
    </lineage>
</organism>
<evidence type="ECO:0000256" key="1">
    <source>
        <dbReference type="ARBA" id="ARBA00023063"/>
    </source>
</evidence>
<dbReference type="AlphaFoldDB" id="A0AAV3X018"/>
<dbReference type="InterPro" id="IPR036411">
    <property type="entry name" value="TorD-like_sf"/>
</dbReference>
<keyword evidence="3" id="KW-1185">Reference proteome</keyword>
<keyword evidence="1" id="KW-0534">Nitrate assimilation</keyword>
<dbReference type="SUPFAM" id="SSF89155">
    <property type="entry name" value="TorD-like"/>
    <property type="match status" value="1"/>
</dbReference>
<dbReference type="PANTHER" id="PTHR43680">
    <property type="entry name" value="NITRATE REDUCTASE MOLYBDENUM COFACTOR ASSEMBLY CHAPERONE"/>
    <property type="match status" value="1"/>
</dbReference>
<name>A0AAV3X018_9CYAN</name>
<dbReference type="RefSeq" id="WP_226573044.1">
    <property type="nucleotide sequence ID" value="NZ_BLAY01000002.1"/>
</dbReference>
<dbReference type="Proteomes" id="UP001050975">
    <property type="component" value="Unassembled WGS sequence"/>
</dbReference>
<dbReference type="PANTHER" id="PTHR43680:SF2">
    <property type="entry name" value="NITRATE REDUCTASE MOLYBDENUM COFACTOR ASSEMBLY CHAPERONE NARJ"/>
    <property type="match status" value="1"/>
</dbReference>
<dbReference type="GO" id="GO:0016530">
    <property type="term" value="F:metallochaperone activity"/>
    <property type="evidence" value="ECO:0007669"/>
    <property type="project" value="TreeGrafter"/>
</dbReference>
<reference evidence="2" key="1">
    <citation type="submission" date="2019-10" db="EMBL/GenBank/DDBJ databases">
        <title>Draft genome sequece of Microseira wollei NIES-4236.</title>
        <authorList>
            <person name="Yamaguchi H."/>
            <person name="Suzuki S."/>
            <person name="Kawachi M."/>
        </authorList>
    </citation>
    <scope>NUCLEOTIDE SEQUENCE</scope>
    <source>
        <strain evidence="2">NIES-4236</strain>
    </source>
</reference>
<comment type="caution">
    <text evidence="2">The sequence shown here is derived from an EMBL/GenBank/DDBJ whole genome shotgun (WGS) entry which is preliminary data.</text>
</comment>